<evidence type="ECO:0000259" key="5">
    <source>
        <dbReference type="Pfam" id="PF21993"/>
    </source>
</evidence>
<evidence type="ECO:0000313" key="6">
    <source>
        <dbReference type="EMBL" id="MDM7489360.1"/>
    </source>
</evidence>
<dbReference type="RefSeq" id="WP_289379397.1">
    <property type="nucleotide sequence ID" value="NZ_JAUBOF010000044.1"/>
</dbReference>
<feature type="domain" description="HTH tetR-type" evidence="4">
    <location>
        <begin position="3"/>
        <end position="45"/>
    </location>
</feature>
<dbReference type="Proteomes" id="UP001233164">
    <property type="component" value="Unassembled WGS sequence"/>
</dbReference>
<comment type="caution">
    <text evidence="6">The sequence shown here is derived from an EMBL/GenBank/DDBJ whole genome shotgun (WGS) entry which is preliminary data.</text>
</comment>
<dbReference type="SUPFAM" id="SSF48498">
    <property type="entry name" value="Tetracyclin repressor-like, C-terminal domain"/>
    <property type="match status" value="1"/>
</dbReference>
<dbReference type="InterPro" id="IPR009057">
    <property type="entry name" value="Homeodomain-like_sf"/>
</dbReference>
<dbReference type="InterPro" id="IPR036271">
    <property type="entry name" value="Tet_transcr_reg_TetR-rel_C_sf"/>
</dbReference>
<dbReference type="PANTHER" id="PTHR47506">
    <property type="entry name" value="TRANSCRIPTIONAL REGULATORY PROTEIN"/>
    <property type="match status" value="1"/>
</dbReference>
<sequence>MVAGATEVLRERGLTGTSFDRVLERSGTPRGSIRHHFPGGKVEMIRDAVDMAGTEVAARLATAAKHGASAAQLVVGVCDYFGGWLVRSDYRAGCPVAAVAQEGYDDPRLRTSASHAIGRWTDVLADTLRREGRNSDEADELAELCVAAVEGAIMMARVRRSLTPLHSICKHLAALLAT</sequence>
<evidence type="ECO:0000256" key="1">
    <source>
        <dbReference type="ARBA" id="ARBA00023015"/>
    </source>
</evidence>
<gene>
    <name evidence="6" type="ORF">QT969_13830</name>
</gene>
<dbReference type="EMBL" id="JAUBOF010000044">
    <property type="protein sequence ID" value="MDM7489360.1"/>
    <property type="molecule type" value="Genomic_DNA"/>
</dbReference>
<keyword evidence="7" id="KW-1185">Reference proteome</keyword>
<evidence type="ECO:0000256" key="2">
    <source>
        <dbReference type="ARBA" id="ARBA00023125"/>
    </source>
</evidence>
<evidence type="ECO:0000259" key="4">
    <source>
        <dbReference type="Pfam" id="PF00440"/>
    </source>
</evidence>
<feature type="domain" description="Transcriptional regulator LmrA/YxaF-like C-terminal" evidence="5">
    <location>
        <begin position="77"/>
        <end position="170"/>
    </location>
</feature>
<keyword evidence="1" id="KW-0805">Transcription regulation</keyword>
<dbReference type="InterPro" id="IPR001647">
    <property type="entry name" value="HTH_TetR"/>
</dbReference>
<accession>A0ABT7RNZ5</accession>
<keyword evidence="2" id="KW-0238">DNA-binding</keyword>
<organism evidence="6 7">
    <name type="scientific">Rhodococcus indonesiensis</name>
    <dbReference type="NCBI Taxonomy" id="3055869"/>
    <lineage>
        <taxon>Bacteria</taxon>
        <taxon>Bacillati</taxon>
        <taxon>Actinomycetota</taxon>
        <taxon>Actinomycetes</taxon>
        <taxon>Mycobacteriales</taxon>
        <taxon>Nocardiaceae</taxon>
        <taxon>Rhodococcus</taxon>
    </lineage>
</organism>
<dbReference type="SUPFAM" id="SSF46689">
    <property type="entry name" value="Homeodomain-like"/>
    <property type="match status" value="1"/>
</dbReference>
<dbReference type="Pfam" id="PF00440">
    <property type="entry name" value="TetR_N"/>
    <property type="match status" value="1"/>
</dbReference>
<evidence type="ECO:0000256" key="3">
    <source>
        <dbReference type="ARBA" id="ARBA00023163"/>
    </source>
</evidence>
<dbReference type="InterPro" id="IPR054156">
    <property type="entry name" value="YxaF_TetR_C"/>
</dbReference>
<proteinExistence type="predicted"/>
<dbReference type="Pfam" id="PF21993">
    <property type="entry name" value="TetR_C_13_2"/>
    <property type="match status" value="1"/>
</dbReference>
<protein>
    <submittedName>
        <fullName evidence="6">TetR/AcrR family transcriptional regulator</fullName>
    </submittedName>
</protein>
<keyword evidence="3" id="KW-0804">Transcription</keyword>
<name>A0ABT7RNZ5_9NOCA</name>
<reference evidence="6 7" key="1">
    <citation type="submission" date="2023-06" db="EMBL/GenBank/DDBJ databases">
        <title>Rhodococcus indonesiensis sp. nov a new member of the Rhodococcus ruber lineage isolated from a sediment of neutral hot spring.</title>
        <authorList>
            <person name="Kusuma A.B."/>
            <person name="Fenylestari G."/>
            <person name="Ammar F."/>
            <person name="Nouioui I."/>
            <person name="Goodfellow M."/>
        </authorList>
    </citation>
    <scope>NUCLEOTIDE SEQUENCE [LARGE SCALE GENOMIC DNA]</scope>
    <source>
        <strain evidence="6 7">CSLK01-03</strain>
    </source>
</reference>
<dbReference type="PANTHER" id="PTHR47506:SF3">
    <property type="entry name" value="HTH-TYPE TRANSCRIPTIONAL REGULATOR LMRA"/>
    <property type="match status" value="1"/>
</dbReference>
<evidence type="ECO:0000313" key="7">
    <source>
        <dbReference type="Proteomes" id="UP001233164"/>
    </source>
</evidence>
<dbReference type="Gene3D" id="1.10.357.10">
    <property type="entry name" value="Tetracycline Repressor, domain 2"/>
    <property type="match status" value="1"/>
</dbReference>